<reference evidence="8" key="1">
    <citation type="submission" date="2025-08" db="UniProtKB">
        <authorList>
            <consortium name="RefSeq"/>
        </authorList>
    </citation>
    <scope>IDENTIFICATION</scope>
    <source>
        <tissue evidence="8">Sperm</tissue>
    </source>
</reference>
<gene>
    <name evidence="8" type="primary">LOC116953655</name>
</gene>
<dbReference type="SUPFAM" id="SSF54928">
    <property type="entry name" value="RNA-binding domain, RBD"/>
    <property type="match status" value="1"/>
</dbReference>
<evidence type="ECO:0000259" key="6">
    <source>
        <dbReference type="PROSITE" id="PS50102"/>
    </source>
</evidence>
<dbReference type="AlphaFoldDB" id="A0AAJ7XD99"/>
<feature type="domain" description="RRM" evidence="6">
    <location>
        <begin position="20"/>
        <end position="97"/>
    </location>
</feature>
<evidence type="ECO:0000256" key="2">
    <source>
        <dbReference type="ARBA" id="ARBA00022884"/>
    </source>
</evidence>
<evidence type="ECO:0000256" key="1">
    <source>
        <dbReference type="ARBA" id="ARBA00004123"/>
    </source>
</evidence>
<organism evidence="7 8">
    <name type="scientific">Petromyzon marinus</name>
    <name type="common">Sea lamprey</name>
    <dbReference type="NCBI Taxonomy" id="7757"/>
    <lineage>
        <taxon>Eukaryota</taxon>
        <taxon>Metazoa</taxon>
        <taxon>Chordata</taxon>
        <taxon>Craniata</taxon>
        <taxon>Vertebrata</taxon>
        <taxon>Cyclostomata</taxon>
        <taxon>Hyperoartia</taxon>
        <taxon>Petromyzontiformes</taxon>
        <taxon>Petromyzontidae</taxon>
        <taxon>Petromyzon</taxon>
    </lineage>
</organism>
<dbReference type="InterPro" id="IPR000504">
    <property type="entry name" value="RRM_dom"/>
</dbReference>
<keyword evidence="7" id="KW-1185">Reference proteome</keyword>
<evidence type="ECO:0000256" key="4">
    <source>
        <dbReference type="PROSITE-ProRule" id="PRU00176"/>
    </source>
</evidence>
<keyword evidence="2 4" id="KW-0694">RNA-binding</keyword>
<dbReference type="InterPro" id="IPR012677">
    <property type="entry name" value="Nucleotide-bd_a/b_plait_sf"/>
</dbReference>
<comment type="subcellular location">
    <subcellularLocation>
        <location evidence="1">Nucleus</location>
    </subcellularLocation>
</comment>
<dbReference type="GO" id="GO:0005634">
    <property type="term" value="C:nucleus"/>
    <property type="evidence" value="ECO:0007669"/>
    <property type="project" value="UniProtKB-SubCell"/>
</dbReference>
<dbReference type="KEGG" id="pmrn:116953655"/>
<dbReference type="InterPro" id="IPR035979">
    <property type="entry name" value="RBD_domain_sf"/>
</dbReference>
<evidence type="ECO:0000313" key="8">
    <source>
        <dbReference type="RefSeq" id="XP_032829942.1"/>
    </source>
</evidence>
<evidence type="ECO:0000256" key="3">
    <source>
        <dbReference type="ARBA" id="ARBA00023242"/>
    </source>
</evidence>
<dbReference type="Proteomes" id="UP001318040">
    <property type="component" value="Chromosome 52"/>
</dbReference>
<accession>A0AAJ7XD99</accession>
<dbReference type="CDD" id="cd12420">
    <property type="entry name" value="RRM_RBPMS_like"/>
    <property type="match status" value="1"/>
</dbReference>
<dbReference type="GO" id="GO:0003723">
    <property type="term" value="F:RNA binding"/>
    <property type="evidence" value="ECO:0007669"/>
    <property type="project" value="UniProtKB-UniRule"/>
</dbReference>
<dbReference type="PROSITE" id="PS50102">
    <property type="entry name" value="RRM"/>
    <property type="match status" value="1"/>
</dbReference>
<dbReference type="Pfam" id="PF00076">
    <property type="entry name" value="RRM_1"/>
    <property type="match status" value="1"/>
</dbReference>
<protein>
    <submittedName>
        <fullName evidence="8">RNA-binding protein with multiple splicing-like isoform X1</fullName>
    </submittedName>
</protein>
<dbReference type="PANTHER" id="PTHR10501">
    <property type="entry name" value="U1 SMALL NUCLEAR RIBONUCLEOPROTEIN A/U2 SMALL NUCLEAR RIBONUCLEOPROTEIN B"/>
    <property type="match status" value="1"/>
</dbReference>
<evidence type="ECO:0000256" key="5">
    <source>
        <dbReference type="SAM" id="MobiDB-lite"/>
    </source>
</evidence>
<sequence length="238" mass="26501">MNLKSDGAFDGLSKDEGQVRTLFVSGLPMDTHPRELYLLFRPFKGYEGSLMKPTTKQPVGFVIFDSRENAEAAMVELHGMRFDPESQHTLRLEFAKANTRTSRQRLGSPGPLAIRLPIQLGPQFLTRDPQELLGPTLIPASRDAWRAFPPFQLFATDLSLSSAFHGAPLPGLPYPGLAPPWLQSAQVQLRPHPEGATRAWNNDQRPRDPGYGVPRVWKTLLSLHRDPGRGEPFRAGSC</sequence>
<dbReference type="RefSeq" id="XP_032829942.1">
    <property type="nucleotide sequence ID" value="XM_032974051.1"/>
</dbReference>
<evidence type="ECO:0000313" key="7">
    <source>
        <dbReference type="Proteomes" id="UP001318040"/>
    </source>
</evidence>
<name>A0AAJ7XD99_PETMA</name>
<dbReference type="Gene3D" id="3.30.70.330">
    <property type="match status" value="1"/>
</dbReference>
<dbReference type="SMART" id="SM00360">
    <property type="entry name" value="RRM"/>
    <property type="match status" value="1"/>
</dbReference>
<dbReference type="FunFam" id="3.30.70.330:FF:000037">
    <property type="entry name" value="RNA-binding protein with multiple splicing 2"/>
    <property type="match status" value="1"/>
</dbReference>
<feature type="region of interest" description="Disordered" evidence="5">
    <location>
        <begin position="192"/>
        <end position="211"/>
    </location>
</feature>
<proteinExistence type="predicted"/>
<keyword evidence="3" id="KW-0539">Nucleus</keyword>